<dbReference type="GO" id="GO:0045087">
    <property type="term" value="P:innate immune response"/>
    <property type="evidence" value="ECO:0007669"/>
    <property type="project" value="InterPro"/>
</dbReference>
<reference evidence="4 5" key="1">
    <citation type="journal article" date="2012" name="Nat. Biotechnol.">
        <title>Draft genome sequence of pigeonpea (Cajanus cajan), an orphan legume crop of resource-poor farmers.</title>
        <authorList>
            <person name="Varshney R.K."/>
            <person name="Chen W."/>
            <person name="Li Y."/>
            <person name="Bharti A.K."/>
            <person name="Saxena R.K."/>
            <person name="Schlueter J.A."/>
            <person name="Donoghue M.T."/>
            <person name="Azam S."/>
            <person name="Fan G."/>
            <person name="Whaley A.M."/>
            <person name="Farmer A.D."/>
            <person name="Sheridan J."/>
            <person name="Iwata A."/>
            <person name="Tuteja R."/>
            <person name="Penmetsa R.V."/>
            <person name="Wu W."/>
            <person name="Upadhyaya H.D."/>
            <person name="Yang S.P."/>
            <person name="Shah T."/>
            <person name="Saxena K.B."/>
            <person name="Michael T."/>
            <person name="McCombie W.R."/>
            <person name="Yang B."/>
            <person name="Zhang G."/>
            <person name="Yang H."/>
            <person name="Wang J."/>
            <person name="Spillane C."/>
            <person name="Cook D.R."/>
            <person name="May G.D."/>
            <person name="Xu X."/>
            <person name="Jackson S.A."/>
        </authorList>
    </citation>
    <scope>NUCLEOTIDE SEQUENCE [LARGE SCALE GENOMIC DNA]</scope>
    <source>
        <strain evidence="5">cv. Asha</strain>
    </source>
</reference>
<dbReference type="OMA" id="ERDSACH"/>
<organism evidence="4 5">
    <name type="scientific">Cajanus cajan</name>
    <name type="common">Pigeon pea</name>
    <name type="synonym">Cajanus indicus</name>
    <dbReference type="NCBI Taxonomy" id="3821"/>
    <lineage>
        <taxon>Eukaryota</taxon>
        <taxon>Viridiplantae</taxon>
        <taxon>Streptophyta</taxon>
        <taxon>Embryophyta</taxon>
        <taxon>Tracheophyta</taxon>
        <taxon>Spermatophyta</taxon>
        <taxon>Magnoliopsida</taxon>
        <taxon>eudicotyledons</taxon>
        <taxon>Gunneridae</taxon>
        <taxon>Pentapetalae</taxon>
        <taxon>rosids</taxon>
        <taxon>fabids</taxon>
        <taxon>Fabales</taxon>
        <taxon>Fabaceae</taxon>
        <taxon>Papilionoideae</taxon>
        <taxon>50 kb inversion clade</taxon>
        <taxon>NPAAA clade</taxon>
        <taxon>indigoferoid/millettioid clade</taxon>
        <taxon>Phaseoleae</taxon>
        <taxon>Cajanus</taxon>
    </lineage>
</organism>
<evidence type="ECO:0000256" key="2">
    <source>
        <dbReference type="ARBA" id="ARBA00022821"/>
    </source>
</evidence>
<evidence type="ECO:0000256" key="1">
    <source>
        <dbReference type="ARBA" id="ARBA00011021"/>
    </source>
</evidence>
<dbReference type="EMBL" id="CM003605">
    <property type="protein sequence ID" value="KYP69352.1"/>
    <property type="molecule type" value="Genomic_DNA"/>
</dbReference>
<feature type="region of interest" description="Disordered" evidence="3">
    <location>
        <begin position="39"/>
        <end position="69"/>
    </location>
</feature>
<evidence type="ECO:0000313" key="4">
    <source>
        <dbReference type="EMBL" id="KYP69352.1"/>
    </source>
</evidence>
<comment type="similarity">
    <text evidence="1">Belongs to the brassicaceae elicitor peptide family.</text>
</comment>
<keyword evidence="5" id="KW-1185">Reference proteome</keyword>
<evidence type="ECO:0000313" key="5">
    <source>
        <dbReference type="Proteomes" id="UP000075243"/>
    </source>
</evidence>
<dbReference type="InterPro" id="IPR035176">
    <property type="entry name" value="PEP"/>
</dbReference>
<name>A0A151TQL6_CAJCA</name>
<proteinExistence type="inferred from homology"/>
<dbReference type="Proteomes" id="UP000075243">
    <property type="component" value="Chromosome 3"/>
</dbReference>
<dbReference type="Gramene" id="C.cajan_08295.t">
    <property type="protein sequence ID" value="C.cajan_08295.t.cds1"/>
    <property type="gene ID" value="C.cajan_08295"/>
</dbReference>
<gene>
    <name evidence="4" type="ORF">KK1_008541</name>
</gene>
<dbReference type="Pfam" id="PF17232">
    <property type="entry name" value="Pep1_7"/>
    <property type="match status" value="1"/>
</dbReference>
<evidence type="ECO:0000256" key="3">
    <source>
        <dbReference type="SAM" id="MobiDB-lite"/>
    </source>
</evidence>
<protein>
    <submittedName>
        <fullName evidence="4">Uncharacterized protein</fullName>
    </submittedName>
</protein>
<keyword evidence="2" id="KW-0611">Plant defense</keyword>
<sequence>MEEVHGERVSAWKSYSSCHFIEQIVKAFSNCFGLEKDGGVTTTTSRAMRRPPRPPLSAGRGGQINLFAS</sequence>
<accession>A0A151TQL6</accession>
<dbReference type="AlphaFoldDB" id="A0A151TQL6"/>